<dbReference type="Gene3D" id="3.20.20.80">
    <property type="entry name" value="Glycosidases"/>
    <property type="match status" value="1"/>
</dbReference>
<reference evidence="3" key="1">
    <citation type="submission" date="2022-03" db="EMBL/GenBank/DDBJ databases">
        <authorList>
            <person name="Tunstrom K."/>
        </authorList>
    </citation>
    <scope>NUCLEOTIDE SEQUENCE</scope>
</reference>
<gene>
    <name evidence="3" type="ORF">EEDITHA_LOCUS22376</name>
</gene>
<feature type="domain" description="Glycosyl hydrolase family 13 catalytic" evidence="2">
    <location>
        <begin position="190"/>
        <end position="523"/>
    </location>
</feature>
<protein>
    <recommendedName>
        <fullName evidence="2">Glycosyl hydrolase family 13 catalytic domain-containing protein</fullName>
    </recommendedName>
</protein>
<keyword evidence="1" id="KW-0812">Transmembrane</keyword>
<keyword evidence="4" id="KW-1185">Reference proteome</keyword>
<sequence length="622" mass="70179">MNDLPEGSNNNANDLETLDYLREVKSSTCLLLPMTPSPTPLDFKHPLSEEITEGTFLTLSDDQKMEIKNSGETCGGDSSSSADSNSVVQDPVSAQLINNISMLDYQTLSKNGDIIMGQPEGCKRNGSLSVSNRKLPNFINWNWGIIRKILLWCVLSALVACLGAIVAMVVNIPKTCNPDLPWYQGKVFYEVFPASFKDSNNDGIGDLKGLIKKLDYIKDLGASSIRLNYIFESVNYPEHYYNITSLLAIDRSIGVLKDFQELMTAAHKRDMGVILDIPVESMVESQTSFDTNHTFVFSIEPQENNFDPTSAAIAYWSRAQNVDGFYLKNLENFVDDQNFGKSLQLWKQILGNNKIFIASEAVLERVKGTSLTVLLNRIDLIDVNLNLQNGISGIKDHINHIVSGVLWNKPHHPWVLWNIGNINSERVSSKHQNNTLALTALELILPGTVSIFYGDEIGFGGLSENDIEDDFHEHTYIHNLVPMTFLNDNKNENSASILPWNSKSDLEPRFYYLNIIKYLIELRLNTPTIYLREIYKDGNVLKNMEIRKTEENLIVIERWYPRRNTCVFVGNLDNRPITTDLSTMFYRGTVVAGTNSSLVGEVLYFDKITFPPNSAIIFKLEK</sequence>
<dbReference type="Pfam" id="PF00128">
    <property type="entry name" value="Alpha-amylase"/>
    <property type="match status" value="1"/>
</dbReference>
<evidence type="ECO:0000259" key="2">
    <source>
        <dbReference type="SMART" id="SM00642"/>
    </source>
</evidence>
<accession>A0AAU9VDX7</accession>
<organism evidence="3 4">
    <name type="scientific">Euphydryas editha</name>
    <name type="common">Edith's checkerspot</name>
    <dbReference type="NCBI Taxonomy" id="104508"/>
    <lineage>
        <taxon>Eukaryota</taxon>
        <taxon>Metazoa</taxon>
        <taxon>Ecdysozoa</taxon>
        <taxon>Arthropoda</taxon>
        <taxon>Hexapoda</taxon>
        <taxon>Insecta</taxon>
        <taxon>Pterygota</taxon>
        <taxon>Neoptera</taxon>
        <taxon>Endopterygota</taxon>
        <taxon>Lepidoptera</taxon>
        <taxon>Glossata</taxon>
        <taxon>Ditrysia</taxon>
        <taxon>Papilionoidea</taxon>
        <taxon>Nymphalidae</taxon>
        <taxon>Nymphalinae</taxon>
        <taxon>Euphydryas</taxon>
    </lineage>
</organism>
<evidence type="ECO:0000313" key="4">
    <source>
        <dbReference type="Proteomes" id="UP001153954"/>
    </source>
</evidence>
<evidence type="ECO:0000256" key="1">
    <source>
        <dbReference type="SAM" id="Phobius"/>
    </source>
</evidence>
<dbReference type="InterPro" id="IPR006047">
    <property type="entry name" value="GH13_cat_dom"/>
</dbReference>
<dbReference type="InterPro" id="IPR017853">
    <property type="entry name" value="GH"/>
</dbReference>
<dbReference type="Proteomes" id="UP001153954">
    <property type="component" value="Unassembled WGS sequence"/>
</dbReference>
<dbReference type="EMBL" id="CAKOGL010000031">
    <property type="protein sequence ID" value="CAH2108439.1"/>
    <property type="molecule type" value="Genomic_DNA"/>
</dbReference>
<feature type="transmembrane region" description="Helical" evidence="1">
    <location>
        <begin position="149"/>
        <end position="170"/>
    </location>
</feature>
<keyword evidence="1" id="KW-1133">Transmembrane helix</keyword>
<name>A0AAU9VDX7_EUPED</name>
<comment type="caution">
    <text evidence="3">The sequence shown here is derived from an EMBL/GenBank/DDBJ whole genome shotgun (WGS) entry which is preliminary data.</text>
</comment>
<dbReference type="PANTHER" id="PTHR10357">
    <property type="entry name" value="ALPHA-AMYLASE FAMILY MEMBER"/>
    <property type="match status" value="1"/>
</dbReference>
<keyword evidence="1" id="KW-0472">Membrane</keyword>
<dbReference type="SMART" id="SM00642">
    <property type="entry name" value="Aamy"/>
    <property type="match status" value="1"/>
</dbReference>
<proteinExistence type="predicted"/>
<dbReference type="SUPFAM" id="SSF51445">
    <property type="entry name" value="(Trans)glycosidases"/>
    <property type="match status" value="1"/>
</dbReference>
<evidence type="ECO:0000313" key="3">
    <source>
        <dbReference type="EMBL" id="CAH2108439.1"/>
    </source>
</evidence>
<dbReference type="GO" id="GO:0005975">
    <property type="term" value="P:carbohydrate metabolic process"/>
    <property type="evidence" value="ECO:0007669"/>
    <property type="project" value="InterPro"/>
</dbReference>
<dbReference type="AlphaFoldDB" id="A0AAU9VDX7"/>
<dbReference type="PANTHER" id="PTHR10357:SF225">
    <property type="entry name" value="MALTASE 1-LIKE PROTEIN"/>
    <property type="match status" value="1"/>
</dbReference>